<dbReference type="Gene3D" id="1.20.1530.20">
    <property type="match status" value="1"/>
</dbReference>
<dbReference type="AlphaFoldDB" id="A0A3N2PKJ4"/>
<feature type="transmembrane region" description="Helical" evidence="7">
    <location>
        <begin position="45"/>
        <end position="66"/>
    </location>
</feature>
<dbReference type="InterPro" id="IPR050794">
    <property type="entry name" value="CPA2_transporter"/>
</dbReference>
<name>A0A3N2PKJ4_SODAK</name>
<dbReference type="GO" id="GO:0016020">
    <property type="term" value="C:membrane"/>
    <property type="evidence" value="ECO:0007669"/>
    <property type="project" value="UniProtKB-SubCell"/>
</dbReference>
<accession>A0A3N2PKJ4</accession>
<keyword evidence="4 7" id="KW-1133">Transmembrane helix</keyword>
<evidence type="ECO:0000256" key="7">
    <source>
        <dbReference type="SAM" id="Phobius"/>
    </source>
</evidence>
<evidence type="ECO:0000313" key="9">
    <source>
        <dbReference type="EMBL" id="ROT34924.1"/>
    </source>
</evidence>
<dbReference type="STRING" id="1314773.A0A3N2PKJ4"/>
<gene>
    <name evidence="9" type="ORF">SODALDRAFT_73898</name>
</gene>
<dbReference type="InterPro" id="IPR038770">
    <property type="entry name" value="Na+/solute_symporter_sf"/>
</dbReference>
<dbReference type="GO" id="GO:1902600">
    <property type="term" value="P:proton transmembrane transport"/>
    <property type="evidence" value="ECO:0007669"/>
    <property type="project" value="InterPro"/>
</dbReference>
<dbReference type="PANTHER" id="PTHR32468:SF0">
    <property type="entry name" value="K(+)_H(+) ANTIPORTER 1"/>
    <property type="match status" value="1"/>
</dbReference>
<organism evidence="9 10">
    <name type="scientific">Sodiomyces alkalinus (strain CBS 110278 / VKM F-3762 / F11)</name>
    <name type="common">Alkaliphilic filamentous fungus</name>
    <dbReference type="NCBI Taxonomy" id="1314773"/>
    <lineage>
        <taxon>Eukaryota</taxon>
        <taxon>Fungi</taxon>
        <taxon>Dikarya</taxon>
        <taxon>Ascomycota</taxon>
        <taxon>Pezizomycotina</taxon>
        <taxon>Sordariomycetes</taxon>
        <taxon>Hypocreomycetidae</taxon>
        <taxon>Glomerellales</taxon>
        <taxon>Plectosphaerellaceae</taxon>
        <taxon>Sodiomyces</taxon>
    </lineage>
</organism>
<reference evidence="9 10" key="1">
    <citation type="journal article" date="2018" name="Mol. Ecol.">
        <title>The obligate alkalophilic soda-lake fungus Sodiomyces alkalinus has shifted to a protein diet.</title>
        <authorList>
            <person name="Grum-Grzhimaylo A.A."/>
            <person name="Falkoski D.L."/>
            <person name="van den Heuvel J."/>
            <person name="Valero-Jimenez C.A."/>
            <person name="Min B."/>
            <person name="Choi I.G."/>
            <person name="Lipzen A."/>
            <person name="Daum C.G."/>
            <person name="Aanen D.K."/>
            <person name="Tsang A."/>
            <person name="Henrissat B."/>
            <person name="Bilanenko E.N."/>
            <person name="de Vries R.P."/>
            <person name="van Kan J.A.L."/>
            <person name="Grigoriev I.V."/>
            <person name="Debets A.J.M."/>
        </authorList>
    </citation>
    <scope>NUCLEOTIDE SEQUENCE [LARGE SCALE GENOMIC DNA]</scope>
    <source>
        <strain evidence="9 10">F11</strain>
    </source>
</reference>
<keyword evidence="6 7" id="KW-0472">Membrane</keyword>
<dbReference type="Pfam" id="PF00999">
    <property type="entry name" value="Na_H_Exchanger"/>
    <property type="match status" value="1"/>
</dbReference>
<keyword evidence="3 7" id="KW-0812">Transmembrane</keyword>
<protein>
    <recommendedName>
        <fullName evidence="8">Cation/H+ exchanger transmembrane domain-containing protein</fullName>
    </recommendedName>
</protein>
<dbReference type="RefSeq" id="XP_028462730.1">
    <property type="nucleotide sequence ID" value="XM_028615634.1"/>
</dbReference>
<sequence length="521" mass="56305">MDIGLLDDVVAWGYVVGVIAVAFAGKIIGGAVAARLCKFVWREGFTIGVLMSCKGLIELIVLNNAYWFGSWHFIPANLHHLVIMAVVTTVATTPLTHLLYPPWYQQKLGKWKRGEIDWNGDPKPGSGISVLLENISNFEMKSLLVQIRLDSLPAIFTLVTLLGKSAKAGDSTNGHENRSYEVVSHSAGQELVRYTELLKAHGLRMLELTQRESSVMRVAEQEHVQRDPIIGAFTTFTQLQSLTVSASLAVVPTSLYAETVISHARNVLSDVAIIPWGEYGNVSPVTSPTEPLIFPGLSAIRSSTVMGLFSRRRTRCTAYFSRSLAGSTTGAALGLTLQLARNPDVRVTIAHCAVKDVAASEGKADEGNANVGLEDAELLAALQVSLAVATKNRVSFTNAAVSRAEALEKARVHARICLCKHSRETNSLVIIGRRHPLFDAVESVSVQVDLKLAVGAVAEHVVKSDLQFKASALIVQPAAQTSDPRDNQLRGSREREEKKVCGCGTSTVDSIGHGQHFCLVG</sequence>
<keyword evidence="5" id="KW-0406">Ion transport</keyword>
<evidence type="ECO:0000256" key="3">
    <source>
        <dbReference type="ARBA" id="ARBA00022692"/>
    </source>
</evidence>
<keyword evidence="2" id="KW-0813">Transport</keyword>
<dbReference type="EMBL" id="ML119062">
    <property type="protein sequence ID" value="ROT34924.1"/>
    <property type="molecule type" value="Genomic_DNA"/>
</dbReference>
<feature type="transmembrane region" description="Helical" evidence="7">
    <location>
        <begin position="12"/>
        <end position="33"/>
    </location>
</feature>
<evidence type="ECO:0000256" key="4">
    <source>
        <dbReference type="ARBA" id="ARBA00022989"/>
    </source>
</evidence>
<feature type="domain" description="Cation/H+ exchanger transmembrane" evidence="8">
    <location>
        <begin position="8"/>
        <end position="95"/>
    </location>
</feature>
<evidence type="ECO:0000256" key="2">
    <source>
        <dbReference type="ARBA" id="ARBA00022448"/>
    </source>
</evidence>
<evidence type="ECO:0000259" key="8">
    <source>
        <dbReference type="Pfam" id="PF00999"/>
    </source>
</evidence>
<dbReference type="OrthoDB" id="2687058at2759"/>
<dbReference type="InterPro" id="IPR006153">
    <property type="entry name" value="Cation/H_exchanger_TM"/>
</dbReference>
<evidence type="ECO:0000256" key="5">
    <source>
        <dbReference type="ARBA" id="ARBA00023065"/>
    </source>
</evidence>
<comment type="subcellular location">
    <subcellularLocation>
        <location evidence="1">Membrane</location>
        <topology evidence="1">Multi-pass membrane protein</topology>
    </subcellularLocation>
</comment>
<evidence type="ECO:0000256" key="6">
    <source>
        <dbReference type="ARBA" id="ARBA00023136"/>
    </source>
</evidence>
<dbReference type="GO" id="GO:0015297">
    <property type="term" value="F:antiporter activity"/>
    <property type="evidence" value="ECO:0007669"/>
    <property type="project" value="InterPro"/>
</dbReference>
<keyword evidence="10" id="KW-1185">Reference proteome</keyword>
<dbReference type="GeneID" id="39584111"/>
<evidence type="ECO:0000256" key="1">
    <source>
        <dbReference type="ARBA" id="ARBA00004141"/>
    </source>
</evidence>
<feature type="transmembrane region" description="Helical" evidence="7">
    <location>
        <begin position="78"/>
        <end position="100"/>
    </location>
</feature>
<dbReference type="PANTHER" id="PTHR32468">
    <property type="entry name" value="CATION/H + ANTIPORTER"/>
    <property type="match status" value="1"/>
</dbReference>
<proteinExistence type="predicted"/>
<evidence type="ECO:0000313" key="10">
    <source>
        <dbReference type="Proteomes" id="UP000272025"/>
    </source>
</evidence>
<dbReference type="Proteomes" id="UP000272025">
    <property type="component" value="Unassembled WGS sequence"/>
</dbReference>